<dbReference type="Proteomes" id="UP000824161">
    <property type="component" value="Unassembled WGS sequence"/>
</dbReference>
<dbReference type="GO" id="GO:0008061">
    <property type="term" value="F:chitin binding"/>
    <property type="evidence" value="ECO:0007669"/>
    <property type="project" value="InterPro"/>
</dbReference>
<accession>A0A9D1KSV6</accession>
<evidence type="ECO:0000256" key="2">
    <source>
        <dbReference type="ARBA" id="ARBA00012729"/>
    </source>
</evidence>
<feature type="signal peptide" evidence="3">
    <location>
        <begin position="1"/>
        <end position="23"/>
    </location>
</feature>
<name>A0A9D1KSV6_9FLAO</name>
<evidence type="ECO:0000256" key="3">
    <source>
        <dbReference type="SAM" id="SignalP"/>
    </source>
</evidence>
<dbReference type="GO" id="GO:0005576">
    <property type="term" value="C:extracellular region"/>
    <property type="evidence" value="ECO:0007669"/>
    <property type="project" value="TreeGrafter"/>
</dbReference>
<dbReference type="PROSITE" id="PS51910">
    <property type="entry name" value="GH18_2"/>
    <property type="match status" value="1"/>
</dbReference>
<dbReference type="EC" id="3.2.1.14" evidence="2"/>
<dbReference type="Gene3D" id="3.40.5.30">
    <property type="entry name" value="(Trans)glycosidases - domain 2"/>
    <property type="match status" value="1"/>
</dbReference>
<dbReference type="Pfam" id="PF02368">
    <property type="entry name" value="Big_2"/>
    <property type="match status" value="2"/>
</dbReference>
<evidence type="ECO:0000259" key="4">
    <source>
        <dbReference type="PROSITE" id="PS51910"/>
    </source>
</evidence>
<dbReference type="InterPro" id="IPR017853">
    <property type="entry name" value="GH"/>
</dbReference>
<dbReference type="PROSITE" id="PS51257">
    <property type="entry name" value="PROKAR_LIPOPROTEIN"/>
    <property type="match status" value="1"/>
</dbReference>
<dbReference type="InterPro" id="IPR008964">
    <property type="entry name" value="Invasin/intimin_cell_adhesion"/>
</dbReference>
<protein>
    <recommendedName>
        <fullName evidence="2">chitinase</fullName>
        <ecNumber evidence="2">3.2.1.14</ecNumber>
    </recommendedName>
</protein>
<dbReference type="SUPFAM" id="SSF49373">
    <property type="entry name" value="Invasin/intimin cell-adhesion fragments"/>
    <property type="match status" value="2"/>
</dbReference>
<dbReference type="Gene3D" id="3.20.20.80">
    <property type="entry name" value="Glycosidases"/>
    <property type="match status" value="1"/>
</dbReference>
<dbReference type="InterPro" id="IPR001223">
    <property type="entry name" value="Glyco_hydro18_cat"/>
</dbReference>
<feature type="chain" id="PRO_5039359668" description="chitinase" evidence="3">
    <location>
        <begin position="24"/>
        <end position="523"/>
    </location>
</feature>
<reference evidence="5" key="1">
    <citation type="submission" date="2020-10" db="EMBL/GenBank/DDBJ databases">
        <authorList>
            <person name="Gilroy R."/>
        </authorList>
    </citation>
    <scope>NUCLEOTIDE SEQUENCE</scope>
    <source>
        <strain evidence="5">1383</strain>
    </source>
</reference>
<sequence>MTKRLFLYLLGLAAIAGLLTSCAKDEKFTQVSSLSFSAAPSSMAPGQTHKLQVKAFPAGADEPYTLVFASSKPTVASVDAQGTLTALQDGQTVITVSLKDRPEVKAEFTLTVETIRITGVEFTQKVDALYMGETTTITAKVLPENATEAGTLEYTSSRTEVATITQTGYITALEAGTTVITATVKEHPEIKATFTLTVKPLYKAPKNTRFQKVGYFPSYRDLAAMPDEFLQMYTVACYSFAKLNKDYTLTVEKPDKLREFVTRCKSLGIKVLICFGGGGSGADGSYAAMAASPENRAKFIASLKSIVETYDLDGVDNDWEYPRTTDGSDKGNTALMRELSTWLHDPAENKLLTMAITSGKYTGAVASAIETECFDYVDWFNVMCYDNYLGWADMDPKNLALDMMSIGYNYWVGTRKMPKYKFVGGISVYGRPSDEEHNGTPVSYVEILRQGGKPDGYKAEVSTAKYTGTVYYNGQPFVKTKTRYCIDQGVGGVMFWDAGQDTQDDRSLIKAACDEAGDYTDLP</sequence>
<dbReference type="Pfam" id="PF00704">
    <property type="entry name" value="Glyco_hydro_18"/>
    <property type="match status" value="1"/>
</dbReference>
<evidence type="ECO:0000313" key="5">
    <source>
        <dbReference type="EMBL" id="HIT97322.1"/>
    </source>
</evidence>
<dbReference type="GO" id="GO:0008843">
    <property type="term" value="F:endochitinase activity"/>
    <property type="evidence" value="ECO:0007669"/>
    <property type="project" value="UniProtKB-EC"/>
</dbReference>
<keyword evidence="3" id="KW-0732">Signal</keyword>
<dbReference type="GO" id="GO:0005975">
    <property type="term" value="P:carbohydrate metabolic process"/>
    <property type="evidence" value="ECO:0007669"/>
    <property type="project" value="InterPro"/>
</dbReference>
<dbReference type="PANTHER" id="PTHR11177:SF317">
    <property type="entry name" value="CHITINASE 12-RELATED"/>
    <property type="match status" value="1"/>
</dbReference>
<dbReference type="InterPro" id="IPR011583">
    <property type="entry name" value="Chitinase_II/V-like_cat"/>
</dbReference>
<evidence type="ECO:0000313" key="6">
    <source>
        <dbReference type="Proteomes" id="UP000824161"/>
    </source>
</evidence>
<dbReference type="AlphaFoldDB" id="A0A9D1KSV6"/>
<comment type="caution">
    <text evidence="5">The sequence shown here is derived from an EMBL/GenBank/DDBJ whole genome shotgun (WGS) entry which is preliminary data.</text>
</comment>
<evidence type="ECO:0000256" key="1">
    <source>
        <dbReference type="ARBA" id="ARBA00000822"/>
    </source>
</evidence>
<dbReference type="InterPro" id="IPR050314">
    <property type="entry name" value="Glycosyl_Hydrlase_18"/>
</dbReference>
<dbReference type="InterPro" id="IPR003343">
    <property type="entry name" value="Big_2"/>
</dbReference>
<dbReference type="SMART" id="SM00636">
    <property type="entry name" value="Glyco_18"/>
    <property type="match status" value="1"/>
</dbReference>
<dbReference type="Gene3D" id="2.60.40.1080">
    <property type="match status" value="2"/>
</dbReference>
<dbReference type="SUPFAM" id="SSF51445">
    <property type="entry name" value="(Trans)glycosidases"/>
    <property type="match status" value="1"/>
</dbReference>
<proteinExistence type="predicted"/>
<dbReference type="GO" id="GO:0006032">
    <property type="term" value="P:chitin catabolic process"/>
    <property type="evidence" value="ECO:0007669"/>
    <property type="project" value="TreeGrafter"/>
</dbReference>
<gene>
    <name evidence="5" type="ORF">IAC44_00630</name>
</gene>
<organism evidence="5 6">
    <name type="scientific">Candidatus Merdimorpha stercoravium</name>
    <dbReference type="NCBI Taxonomy" id="2840863"/>
    <lineage>
        <taxon>Bacteria</taxon>
        <taxon>Pseudomonadati</taxon>
        <taxon>Bacteroidota</taxon>
        <taxon>Flavobacteriia</taxon>
        <taxon>Flavobacteriales</taxon>
        <taxon>Candidatus Merdimorpha</taxon>
    </lineage>
</organism>
<dbReference type="SMART" id="SM00635">
    <property type="entry name" value="BID_2"/>
    <property type="match status" value="2"/>
</dbReference>
<feature type="domain" description="GH18" evidence="4">
    <location>
        <begin position="210"/>
        <end position="519"/>
    </location>
</feature>
<reference evidence="5" key="2">
    <citation type="journal article" date="2021" name="PeerJ">
        <title>Extensive microbial diversity within the chicken gut microbiome revealed by metagenomics and culture.</title>
        <authorList>
            <person name="Gilroy R."/>
            <person name="Ravi A."/>
            <person name="Getino M."/>
            <person name="Pursley I."/>
            <person name="Horton D.L."/>
            <person name="Alikhan N.F."/>
            <person name="Baker D."/>
            <person name="Gharbi K."/>
            <person name="Hall N."/>
            <person name="Watson M."/>
            <person name="Adriaenssens E.M."/>
            <person name="Foster-Nyarko E."/>
            <person name="Jarju S."/>
            <person name="Secka A."/>
            <person name="Antonio M."/>
            <person name="Oren A."/>
            <person name="Chaudhuri R.R."/>
            <person name="La Ragione R."/>
            <person name="Hildebrand F."/>
            <person name="Pallen M.J."/>
        </authorList>
    </citation>
    <scope>NUCLEOTIDE SEQUENCE</scope>
    <source>
        <strain evidence="5">1383</strain>
    </source>
</reference>
<dbReference type="PANTHER" id="PTHR11177">
    <property type="entry name" value="CHITINASE"/>
    <property type="match status" value="1"/>
</dbReference>
<dbReference type="EMBL" id="DVLY01000013">
    <property type="protein sequence ID" value="HIT97322.1"/>
    <property type="molecule type" value="Genomic_DNA"/>
</dbReference>
<comment type="catalytic activity">
    <reaction evidence="1">
        <text>Random endo-hydrolysis of N-acetyl-beta-D-glucosaminide (1-&gt;4)-beta-linkages in chitin and chitodextrins.</text>
        <dbReference type="EC" id="3.2.1.14"/>
    </reaction>
</comment>